<dbReference type="InterPro" id="IPR006553">
    <property type="entry name" value="Leu-rich_rpt_Cys-con_subtyp"/>
</dbReference>
<keyword evidence="3" id="KW-1185">Reference proteome</keyword>
<dbReference type="Proteomes" id="UP001497444">
    <property type="component" value="Chromosome 7"/>
</dbReference>
<feature type="region of interest" description="Disordered" evidence="1">
    <location>
        <begin position="144"/>
        <end position="180"/>
    </location>
</feature>
<proteinExistence type="predicted"/>
<evidence type="ECO:0000313" key="2">
    <source>
        <dbReference type="EMBL" id="CAK9276189.1"/>
    </source>
</evidence>
<dbReference type="PANTHER" id="PTHR13318">
    <property type="entry name" value="PARTNER OF PAIRED, ISOFORM B-RELATED"/>
    <property type="match status" value="1"/>
</dbReference>
<feature type="compositionally biased region" description="Basic residues" evidence="1">
    <location>
        <begin position="144"/>
        <end position="154"/>
    </location>
</feature>
<sequence length="439" mass="48846">MRLYGLLRLSIKVQDWTFLETGRMSIRFPNLTDVDLTRASVVLPAVSNKGSSILLTHQGLTVQLSFDAVDPASIERCIEDQQLSPARFDKGLKILADSYPGLQRLCVVDVRRQTRIGSGGDGFVAVEGLSEVVDNYFDFTPASKKRGEKKKKKNGEKEEAKGFNEEKEEEDNDDDNDEVDDDSFFKVEAKQDSSVVAKNWNGPIQQLSMKKNKSWTEAGISSIAKNCPMLQELELYQCTDETLRAISACENLQIVRLKGSITGFYHCTFTDIGLTILSRTFRRLVDRNPGPIQRLGRCKAINQLQLVRCDLRDRVGFAALLAVCVSTKELEFQDCWGLDDDSFSLAASCKSVRLLGLAGCSLITTAGLVVVVQACKDLQRLRVTFCDNIWYSELTPALCNRFLSLMEFSWRPDTKSVLAAGLAGTGVGQKGGRFFTRRG</sequence>
<dbReference type="PANTHER" id="PTHR13318:SF74">
    <property type="entry name" value="OS02G0658500 PROTEIN"/>
    <property type="match status" value="1"/>
</dbReference>
<name>A0ABP0XAT0_9BRYO</name>
<evidence type="ECO:0000313" key="3">
    <source>
        <dbReference type="Proteomes" id="UP001497444"/>
    </source>
</evidence>
<gene>
    <name evidence="2" type="ORF">CSSPJE1EN1_LOCUS21667</name>
</gene>
<accession>A0ABP0XAT0</accession>
<reference evidence="2" key="1">
    <citation type="submission" date="2024-02" db="EMBL/GenBank/DDBJ databases">
        <authorList>
            <consortium name="ELIXIR-Norway"/>
            <consortium name="Elixir Norway"/>
        </authorList>
    </citation>
    <scope>NUCLEOTIDE SEQUENCE</scope>
</reference>
<feature type="compositionally biased region" description="Basic and acidic residues" evidence="1">
    <location>
        <begin position="155"/>
        <end position="165"/>
    </location>
</feature>
<organism evidence="2 3">
    <name type="scientific">Sphagnum jensenii</name>
    <dbReference type="NCBI Taxonomy" id="128206"/>
    <lineage>
        <taxon>Eukaryota</taxon>
        <taxon>Viridiplantae</taxon>
        <taxon>Streptophyta</taxon>
        <taxon>Embryophyta</taxon>
        <taxon>Bryophyta</taxon>
        <taxon>Sphagnophytina</taxon>
        <taxon>Sphagnopsida</taxon>
        <taxon>Sphagnales</taxon>
        <taxon>Sphagnaceae</taxon>
        <taxon>Sphagnum</taxon>
    </lineage>
</organism>
<dbReference type="SMART" id="SM00367">
    <property type="entry name" value="LRR_CC"/>
    <property type="match status" value="3"/>
</dbReference>
<dbReference type="SUPFAM" id="SSF52047">
    <property type="entry name" value="RNI-like"/>
    <property type="match status" value="1"/>
</dbReference>
<feature type="compositionally biased region" description="Acidic residues" evidence="1">
    <location>
        <begin position="166"/>
        <end position="180"/>
    </location>
</feature>
<dbReference type="EMBL" id="OZ020102">
    <property type="protein sequence ID" value="CAK9276189.1"/>
    <property type="molecule type" value="Genomic_DNA"/>
</dbReference>
<protein>
    <submittedName>
        <fullName evidence="2">Uncharacterized protein</fullName>
    </submittedName>
</protein>
<evidence type="ECO:0000256" key="1">
    <source>
        <dbReference type="SAM" id="MobiDB-lite"/>
    </source>
</evidence>
<dbReference type="InterPro" id="IPR032675">
    <property type="entry name" value="LRR_dom_sf"/>
</dbReference>
<dbReference type="Gene3D" id="3.80.10.10">
    <property type="entry name" value="Ribonuclease Inhibitor"/>
    <property type="match status" value="1"/>
</dbReference>